<accession>A0A4C1SE72</accession>
<name>A0A4C1SE72_EUMVA</name>
<evidence type="ECO:0000313" key="2">
    <source>
        <dbReference type="Proteomes" id="UP000299102"/>
    </source>
</evidence>
<comment type="caution">
    <text evidence="1">The sequence shown here is derived from an EMBL/GenBank/DDBJ whole genome shotgun (WGS) entry which is preliminary data.</text>
</comment>
<proteinExistence type="predicted"/>
<sequence>MMVHGEKMVPYTVTLAMGLAREMLEDLRMHSFSRLVFRSHCRRRWRPYLLYMFVINAVSRFDANGDGNVDVSGTCQPASSNTNYEAYRVIRARAARGADGGGVFVCGPSLFMFSNSRPPR</sequence>
<dbReference type="AlphaFoldDB" id="A0A4C1SE72"/>
<dbReference type="Proteomes" id="UP000299102">
    <property type="component" value="Unassembled WGS sequence"/>
</dbReference>
<reference evidence="1 2" key="1">
    <citation type="journal article" date="2019" name="Commun. Biol.">
        <title>The bagworm genome reveals a unique fibroin gene that provides high tensile strength.</title>
        <authorList>
            <person name="Kono N."/>
            <person name="Nakamura H."/>
            <person name="Ohtoshi R."/>
            <person name="Tomita M."/>
            <person name="Numata K."/>
            <person name="Arakawa K."/>
        </authorList>
    </citation>
    <scope>NUCLEOTIDE SEQUENCE [LARGE SCALE GENOMIC DNA]</scope>
</reference>
<evidence type="ECO:0000313" key="1">
    <source>
        <dbReference type="EMBL" id="GBO99666.1"/>
    </source>
</evidence>
<keyword evidence="2" id="KW-1185">Reference proteome</keyword>
<dbReference type="EMBL" id="BGZK01000003">
    <property type="protein sequence ID" value="GBO99666.1"/>
    <property type="molecule type" value="Genomic_DNA"/>
</dbReference>
<organism evidence="1 2">
    <name type="scientific">Eumeta variegata</name>
    <name type="common">Bagworm moth</name>
    <name type="synonym">Eumeta japonica</name>
    <dbReference type="NCBI Taxonomy" id="151549"/>
    <lineage>
        <taxon>Eukaryota</taxon>
        <taxon>Metazoa</taxon>
        <taxon>Ecdysozoa</taxon>
        <taxon>Arthropoda</taxon>
        <taxon>Hexapoda</taxon>
        <taxon>Insecta</taxon>
        <taxon>Pterygota</taxon>
        <taxon>Neoptera</taxon>
        <taxon>Endopterygota</taxon>
        <taxon>Lepidoptera</taxon>
        <taxon>Glossata</taxon>
        <taxon>Ditrysia</taxon>
        <taxon>Tineoidea</taxon>
        <taxon>Psychidae</taxon>
        <taxon>Oiketicinae</taxon>
        <taxon>Eumeta</taxon>
    </lineage>
</organism>
<protein>
    <submittedName>
        <fullName evidence="1">Uncharacterized protein</fullName>
    </submittedName>
</protein>
<gene>
    <name evidence="1" type="ORF">EVAR_775_1</name>
</gene>